<gene>
    <name evidence="1" type="ORF">MM171B01089_0001</name>
    <name evidence="2" type="ORF">TM448B04118_0009</name>
</gene>
<dbReference type="AlphaFoldDB" id="A0A6M3XYZ0"/>
<name>A0A6M3XYZ0_9ZZZZ</name>
<dbReference type="EMBL" id="MT143803">
    <property type="protein sequence ID" value="QJB02716.1"/>
    <property type="molecule type" value="Genomic_DNA"/>
</dbReference>
<organism evidence="2">
    <name type="scientific">viral metagenome</name>
    <dbReference type="NCBI Taxonomy" id="1070528"/>
    <lineage>
        <taxon>unclassified sequences</taxon>
        <taxon>metagenomes</taxon>
        <taxon>organismal metagenomes</taxon>
    </lineage>
</organism>
<protein>
    <submittedName>
        <fullName evidence="2">Uncharacterized protein</fullName>
    </submittedName>
</protein>
<accession>A0A6M3XYZ0</accession>
<reference evidence="2" key="1">
    <citation type="submission" date="2020-03" db="EMBL/GenBank/DDBJ databases">
        <title>The deep terrestrial virosphere.</title>
        <authorList>
            <person name="Holmfeldt K."/>
            <person name="Nilsson E."/>
            <person name="Simone D."/>
            <person name="Lopez-Fernandez M."/>
            <person name="Wu X."/>
            <person name="de Brujin I."/>
            <person name="Lundin D."/>
            <person name="Andersson A."/>
            <person name="Bertilsson S."/>
            <person name="Dopson M."/>
        </authorList>
    </citation>
    <scope>NUCLEOTIDE SEQUENCE</scope>
    <source>
        <strain evidence="1">MM171B01089</strain>
        <strain evidence="2">TM448B04118</strain>
    </source>
</reference>
<sequence>MGTNIYIRSKLQSRIIKLGHDEDDIADYVNQKLEEAVSREEAGGTQG</sequence>
<proteinExistence type="predicted"/>
<dbReference type="EMBL" id="MT145061">
    <property type="protein sequence ID" value="QJI03140.1"/>
    <property type="molecule type" value="Genomic_DNA"/>
</dbReference>
<evidence type="ECO:0000313" key="2">
    <source>
        <dbReference type="EMBL" id="QJI03140.1"/>
    </source>
</evidence>
<evidence type="ECO:0000313" key="1">
    <source>
        <dbReference type="EMBL" id="QJB02716.1"/>
    </source>
</evidence>